<proteinExistence type="predicted"/>
<dbReference type="EMBL" id="WMBC01000005">
    <property type="protein sequence ID" value="MTD61144.1"/>
    <property type="molecule type" value="Genomic_DNA"/>
</dbReference>
<dbReference type="Pfam" id="PF06133">
    <property type="entry name" value="Com_YlbF"/>
    <property type="match status" value="1"/>
</dbReference>
<protein>
    <submittedName>
        <fullName evidence="1">YlbF family regulator</fullName>
    </submittedName>
</protein>
<dbReference type="AlphaFoldDB" id="A0A844GMA2"/>
<dbReference type="Gene3D" id="1.20.1500.10">
    <property type="entry name" value="YheA/YmcA-like"/>
    <property type="match status" value="1"/>
</dbReference>
<sequence length="115" mass="13233">MEENTIGESISRLIESIKESPEYKEFRKQSDILRVDSDLKHRVDAFRGENYRIQNECDADSLFDVVEQISKESAQLRSNPQVNAYLDAELALCRMMQKISMELTDGIDLDAPFTV</sequence>
<evidence type="ECO:0000313" key="2">
    <source>
        <dbReference type="Proteomes" id="UP000437824"/>
    </source>
</evidence>
<dbReference type="Proteomes" id="UP000437824">
    <property type="component" value="Unassembled WGS sequence"/>
</dbReference>
<dbReference type="InterPro" id="IPR010368">
    <property type="entry name" value="Com_YlbF"/>
</dbReference>
<name>A0A844GMA2_9FIRM</name>
<reference evidence="1 2" key="1">
    <citation type="submission" date="2019-11" db="EMBL/GenBank/DDBJ databases">
        <title>Draft genome sequence of Blautia luti DSM 14534T, isolated from human stool.</title>
        <authorList>
            <person name="Ortiz R."/>
            <person name="Melis-Arcos F."/>
            <person name="Covarrubias P."/>
            <person name="Cardenas J.P."/>
            <person name="Perez-Donoso J."/>
            <person name="Almonacid D."/>
        </authorList>
    </citation>
    <scope>NUCLEOTIDE SEQUENCE [LARGE SCALE GENOMIC DNA]</scope>
    <source>
        <strain evidence="1 2">DSM 14534</strain>
    </source>
</reference>
<accession>A0A844GMA2</accession>
<dbReference type="SUPFAM" id="SSF158622">
    <property type="entry name" value="YheA/YmcA-like"/>
    <property type="match status" value="1"/>
</dbReference>
<gene>
    <name evidence="1" type="ORF">GKZ57_07670</name>
</gene>
<evidence type="ECO:0000313" key="1">
    <source>
        <dbReference type="EMBL" id="MTD61144.1"/>
    </source>
</evidence>
<comment type="caution">
    <text evidence="1">The sequence shown here is derived from an EMBL/GenBank/DDBJ whole genome shotgun (WGS) entry which is preliminary data.</text>
</comment>
<dbReference type="InterPro" id="IPR023378">
    <property type="entry name" value="YheA/YmcA-like_dom_sf"/>
</dbReference>
<organism evidence="1 2">
    <name type="scientific">Blautia luti DSM 14534 = JCM 17040</name>
    <dbReference type="NCBI Taxonomy" id="649762"/>
    <lineage>
        <taxon>Bacteria</taxon>
        <taxon>Bacillati</taxon>
        <taxon>Bacillota</taxon>
        <taxon>Clostridia</taxon>
        <taxon>Lachnospirales</taxon>
        <taxon>Lachnospiraceae</taxon>
        <taxon>Blautia</taxon>
    </lineage>
</organism>
<dbReference type="RefSeq" id="WP_118508297.1">
    <property type="nucleotide sequence ID" value="NZ_WMBC01000005.1"/>
</dbReference>